<comment type="caution">
    <text evidence="1">The sequence shown here is derived from an EMBL/GenBank/DDBJ whole genome shotgun (WGS) entry which is preliminary data.</text>
</comment>
<dbReference type="OrthoDB" id="2414517at2759"/>
<sequence length="302" mass="33747">HATLEALKDSIRAVYQTPALENDGAVFNVVCDSGKYSPRNDQALREMLRLLVSKNNLKFTVFIATPSKAFSDWTLGSVCQLFNLSAETEDPTLAVFPPFSCGNTEPSQEVFKNLILELTSRLDITPINLISIEATKSIYVYSYLLAGANNFKGVFEVRPQKNLSGPNGHGPVDFAIDLRRTAKTVGVTEVKKDNFVKGVAQCAVQLESSLSNRKRKVDELEESPTVGKVFGIVTDAEKFYFMECSLDEQERPAFKLSKPVIVAYDDVDMEDKVKRVLSHIVWLLEEVKKADESENRNKKIKV</sequence>
<gene>
    <name evidence="1" type="ORF">PBRASI_LOCUS10961</name>
</gene>
<dbReference type="AlphaFoldDB" id="A0A9N9EAB5"/>
<keyword evidence="2" id="KW-1185">Reference proteome</keyword>
<protein>
    <submittedName>
        <fullName evidence="1">6216_t:CDS:1</fullName>
    </submittedName>
</protein>
<name>A0A9N9EAB5_9GLOM</name>
<organism evidence="1 2">
    <name type="scientific">Paraglomus brasilianum</name>
    <dbReference type="NCBI Taxonomy" id="144538"/>
    <lineage>
        <taxon>Eukaryota</taxon>
        <taxon>Fungi</taxon>
        <taxon>Fungi incertae sedis</taxon>
        <taxon>Mucoromycota</taxon>
        <taxon>Glomeromycotina</taxon>
        <taxon>Glomeromycetes</taxon>
        <taxon>Paraglomerales</taxon>
        <taxon>Paraglomeraceae</taxon>
        <taxon>Paraglomus</taxon>
    </lineage>
</organism>
<accession>A0A9N9EAB5</accession>
<dbReference type="EMBL" id="CAJVPI010004018">
    <property type="protein sequence ID" value="CAG8664335.1"/>
    <property type="molecule type" value="Genomic_DNA"/>
</dbReference>
<evidence type="ECO:0000313" key="1">
    <source>
        <dbReference type="EMBL" id="CAG8664335.1"/>
    </source>
</evidence>
<dbReference type="Proteomes" id="UP000789739">
    <property type="component" value="Unassembled WGS sequence"/>
</dbReference>
<evidence type="ECO:0000313" key="2">
    <source>
        <dbReference type="Proteomes" id="UP000789739"/>
    </source>
</evidence>
<feature type="non-terminal residue" evidence="1">
    <location>
        <position position="1"/>
    </location>
</feature>
<proteinExistence type="predicted"/>
<reference evidence="1" key="1">
    <citation type="submission" date="2021-06" db="EMBL/GenBank/DDBJ databases">
        <authorList>
            <person name="Kallberg Y."/>
            <person name="Tangrot J."/>
            <person name="Rosling A."/>
        </authorList>
    </citation>
    <scope>NUCLEOTIDE SEQUENCE</scope>
    <source>
        <strain evidence="1">BR232B</strain>
    </source>
</reference>